<gene>
    <name evidence="7" type="ORF">NEMVEDRAFT_v1g179731</name>
</gene>
<evidence type="ECO:0000259" key="5">
    <source>
        <dbReference type="Pfam" id="PF00370"/>
    </source>
</evidence>
<dbReference type="InterPro" id="IPR042024">
    <property type="entry name" value="D-XK_euk"/>
</dbReference>
<dbReference type="Pfam" id="PF00370">
    <property type="entry name" value="FGGY_N"/>
    <property type="match status" value="1"/>
</dbReference>
<dbReference type="PIRSF" id="PIRSF000538">
    <property type="entry name" value="GlpK"/>
    <property type="match status" value="1"/>
</dbReference>
<accession>A7RMC9</accession>
<dbReference type="STRING" id="45351.A7RMC9"/>
<dbReference type="GO" id="GO:0004856">
    <property type="term" value="F:D-xylulokinase activity"/>
    <property type="evidence" value="ECO:0000318"/>
    <property type="project" value="GO_Central"/>
</dbReference>
<sequence>MASPTFLGFDLSTQQLKAIAVDNGLNVTHEASVHFDSDLPEFKTDGGVHKHNDGCTFTAPCLMWVKALDMVLRRLKEKGFDFKTVACLSGTGQQHGSVYWKNGAQNVLRSLKKDSSFAEQLKDYFVVGDSPIWMDSSTSSQCRFLENTVGGPQKLAEITGSTAYERFTGNQIAKIYQTKRESYNECERISLVSSFLASLFIGDYAPIDYSDGSGMNLLNIVKKDWEDTCLEACAPGLRDRLGSPCPSQAQIGTISSYLVERHSFSVSCKVVAFTGDNPASLAGMRLAEGDIALSLGTSDSLMIWLKTPQPKLEGHIFVNPVDKDAYMGMLCYKNGSLTRESIRDTCAEKSWEKFNTLLGSTPPGNHGNIGIYFNIREITPFAVGVHRFNREDEKVQEFSKKVEIRALVEGQFLAKRAYAEKLGYNIGPNSRILATGGASSNTAILQVISDIFQAPVFTIQDTCNSACLGCAYRAKHGLVGDKAFSEVVSEAPPYQLAVTPNPDVHDVYNTMTERYIKLESSIID</sequence>
<reference evidence="7 8" key="1">
    <citation type="journal article" date="2007" name="Science">
        <title>Sea anemone genome reveals ancestral eumetazoan gene repertoire and genomic organization.</title>
        <authorList>
            <person name="Putnam N.H."/>
            <person name="Srivastava M."/>
            <person name="Hellsten U."/>
            <person name="Dirks B."/>
            <person name="Chapman J."/>
            <person name="Salamov A."/>
            <person name="Terry A."/>
            <person name="Shapiro H."/>
            <person name="Lindquist E."/>
            <person name="Kapitonov V.V."/>
            <person name="Jurka J."/>
            <person name="Genikhovich G."/>
            <person name="Grigoriev I.V."/>
            <person name="Lucas S.M."/>
            <person name="Steele R.E."/>
            <person name="Finnerty J.R."/>
            <person name="Technau U."/>
            <person name="Martindale M.Q."/>
            <person name="Rokhsar D.S."/>
        </authorList>
    </citation>
    <scope>NUCLEOTIDE SEQUENCE [LARGE SCALE GENOMIC DNA]</scope>
    <source>
        <strain evidence="8">CH2 X CH6</strain>
    </source>
</reference>
<dbReference type="Gene3D" id="3.30.420.40">
    <property type="match status" value="2"/>
</dbReference>
<dbReference type="InterPro" id="IPR018485">
    <property type="entry name" value="FGGY_C"/>
</dbReference>
<comment type="similarity">
    <text evidence="1 4">Belongs to the FGGY kinase family.</text>
</comment>
<evidence type="ECO:0000256" key="2">
    <source>
        <dbReference type="ARBA" id="ARBA00022679"/>
    </source>
</evidence>
<name>A7RMC9_NEMVE</name>
<dbReference type="Proteomes" id="UP000001593">
    <property type="component" value="Unassembled WGS sequence"/>
</dbReference>
<dbReference type="PhylomeDB" id="A7RMC9"/>
<evidence type="ECO:0000256" key="1">
    <source>
        <dbReference type="ARBA" id="ARBA00009156"/>
    </source>
</evidence>
<evidence type="ECO:0000256" key="4">
    <source>
        <dbReference type="RuleBase" id="RU367058"/>
    </source>
</evidence>
<dbReference type="EC" id="2.7.1.17" evidence="4"/>
<dbReference type="OMA" id="NSCALGG"/>
<dbReference type="InterPro" id="IPR043129">
    <property type="entry name" value="ATPase_NBD"/>
</dbReference>
<dbReference type="EMBL" id="DS469520">
    <property type="protein sequence ID" value="EDO47320.1"/>
    <property type="molecule type" value="Genomic_DNA"/>
</dbReference>
<feature type="domain" description="Carbohydrate kinase FGGY C-terminal" evidence="6">
    <location>
        <begin position="292"/>
        <end position="474"/>
    </location>
</feature>
<dbReference type="PANTHER" id="PTHR10196">
    <property type="entry name" value="SUGAR KINASE"/>
    <property type="match status" value="1"/>
</dbReference>
<dbReference type="SUPFAM" id="SSF53067">
    <property type="entry name" value="Actin-like ATPase domain"/>
    <property type="match status" value="2"/>
</dbReference>
<evidence type="ECO:0000259" key="6">
    <source>
        <dbReference type="Pfam" id="PF02782"/>
    </source>
</evidence>
<proteinExistence type="inferred from homology"/>
<keyword evidence="4" id="KW-0547">Nucleotide-binding</keyword>
<dbReference type="Pfam" id="PF02782">
    <property type="entry name" value="FGGY_C"/>
    <property type="match status" value="1"/>
</dbReference>
<dbReference type="InParanoid" id="A7RMC9"/>
<keyword evidence="4" id="KW-0859">Xylose metabolism</keyword>
<keyword evidence="4" id="KW-0067">ATP-binding</keyword>
<dbReference type="HOGENOM" id="CLU_016149_8_0_1"/>
<dbReference type="InterPro" id="IPR018484">
    <property type="entry name" value="FGGY_N"/>
</dbReference>
<dbReference type="AlphaFoldDB" id="A7RMC9"/>
<dbReference type="GO" id="GO:0005997">
    <property type="term" value="P:xylulose metabolic process"/>
    <property type="evidence" value="ECO:0000318"/>
    <property type="project" value="GO_Central"/>
</dbReference>
<dbReference type="GO" id="GO:0042732">
    <property type="term" value="P:D-xylose metabolic process"/>
    <property type="evidence" value="ECO:0007669"/>
    <property type="project" value="UniProtKB-UniRule"/>
</dbReference>
<dbReference type="InterPro" id="IPR000577">
    <property type="entry name" value="Carb_kinase_FGGY"/>
</dbReference>
<keyword evidence="2 4" id="KW-0808">Transferase</keyword>
<dbReference type="GO" id="GO:0005829">
    <property type="term" value="C:cytosol"/>
    <property type="evidence" value="ECO:0000318"/>
    <property type="project" value="GO_Central"/>
</dbReference>
<dbReference type="OrthoDB" id="1728974at2759"/>
<keyword evidence="4" id="KW-0119">Carbohydrate metabolism</keyword>
<dbReference type="KEGG" id="nve:5519415"/>
<dbReference type="PANTHER" id="PTHR10196:SF57">
    <property type="entry name" value="XYLULOSE KINASE"/>
    <property type="match status" value="1"/>
</dbReference>
<feature type="domain" description="Carbohydrate kinase FGGY N-terminal" evidence="5">
    <location>
        <begin position="132"/>
        <end position="283"/>
    </location>
</feature>
<evidence type="ECO:0000313" key="7">
    <source>
        <dbReference type="EMBL" id="EDO47320.1"/>
    </source>
</evidence>
<dbReference type="CDD" id="cd07776">
    <property type="entry name" value="ASKHA_NBD_FGGY_SpXK-like"/>
    <property type="match status" value="1"/>
</dbReference>
<protein>
    <recommendedName>
        <fullName evidence="4">Xylulose kinase</fullName>
        <ecNumber evidence="4">2.7.1.17</ecNumber>
    </recommendedName>
</protein>
<comment type="catalytic activity">
    <reaction evidence="4">
        <text>D-xylulose + ATP = D-xylulose 5-phosphate + ADP + H(+)</text>
        <dbReference type="Rhea" id="RHEA:10964"/>
        <dbReference type="ChEBI" id="CHEBI:15378"/>
        <dbReference type="ChEBI" id="CHEBI:17140"/>
        <dbReference type="ChEBI" id="CHEBI:30616"/>
        <dbReference type="ChEBI" id="CHEBI:57737"/>
        <dbReference type="ChEBI" id="CHEBI:456216"/>
        <dbReference type="EC" id="2.7.1.17"/>
    </reaction>
</comment>
<dbReference type="eggNOG" id="KOG2531">
    <property type="taxonomic scope" value="Eukaryota"/>
</dbReference>
<evidence type="ECO:0000313" key="8">
    <source>
        <dbReference type="Proteomes" id="UP000001593"/>
    </source>
</evidence>
<keyword evidence="8" id="KW-1185">Reference proteome</keyword>
<evidence type="ECO:0000256" key="3">
    <source>
        <dbReference type="ARBA" id="ARBA00022777"/>
    </source>
</evidence>
<dbReference type="FunFam" id="3.30.420.40:FF:000118">
    <property type="entry name" value="Xylulose kinase 2"/>
    <property type="match status" value="1"/>
</dbReference>
<organism evidence="7 8">
    <name type="scientific">Nematostella vectensis</name>
    <name type="common">Starlet sea anemone</name>
    <dbReference type="NCBI Taxonomy" id="45351"/>
    <lineage>
        <taxon>Eukaryota</taxon>
        <taxon>Metazoa</taxon>
        <taxon>Cnidaria</taxon>
        <taxon>Anthozoa</taxon>
        <taxon>Hexacorallia</taxon>
        <taxon>Actiniaria</taxon>
        <taxon>Edwardsiidae</taxon>
        <taxon>Nematostella</taxon>
    </lineage>
</organism>
<dbReference type="GO" id="GO:0005524">
    <property type="term" value="F:ATP binding"/>
    <property type="evidence" value="ECO:0007669"/>
    <property type="project" value="UniProtKB-KW"/>
</dbReference>
<keyword evidence="3 4" id="KW-0418">Kinase</keyword>
<comment type="function">
    <text evidence="4">Phosphorylates D-xylulose to produce D-xylulose 5-phosphate, a molecule that may play an important role in the regulation of glucose metabolism and lipogenesis.</text>
</comment>